<keyword evidence="1" id="KW-0812">Transmembrane</keyword>
<dbReference type="Pfam" id="PF03703">
    <property type="entry name" value="bPH_2"/>
    <property type="match status" value="1"/>
</dbReference>
<dbReference type="Proteomes" id="UP000627446">
    <property type="component" value="Unassembled WGS sequence"/>
</dbReference>
<dbReference type="InterPro" id="IPR005182">
    <property type="entry name" value="YdbS-like_PH"/>
</dbReference>
<accession>A0A923HQY1</accession>
<evidence type="ECO:0000256" key="1">
    <source>
        <dbReference type="SAM" id="Phobius"/>
    </source>
</evidence>
<name>A0A923HQY1_9BURK</name>
<protein>
    <submittedName>
        <fullName evidence="3">PH domain-containing protein</fullName>
    </submittedName>
</protein>
<proteinExistence type="predicted"/>
<feature type="domain" description="YdbS-like PH" evidence="2">
    <location>
        <begin position="65"/>
        <end position="138"/>
    </location>
</feature>
<keyword evidence="1" id="KW-1133">Transmembrane helix</keyword>
<evidence type="ECO:0000313" key="4">
    <source>
        <dbReference type="Proteomes" id="UP000627446"/>
    </source>
</evidence>
<dbReference type="AlphaFoldDB" id="A0A923HQY1"/>
<feature type="transmembrane region" description="Helical" evidence="1">
    <location>
        <begin position="24"/>
        <end position="47"/>
    </location>
</feature>
<keyword evidence="1" id="KW-0472">Membrane</keyword>
<comment type="caution">
    <text evidence="3">The sequence shown here is derived from an EMBL/GenBank/DDBJ whole genome shotgun (WGS) entry which is preliminary data.</text>
</comment>
<dbReference type="PANTHER" id="PTHR34473">
    <property type="entry name" value="UPF0699 TRANSMEMBRANE PROTEIN YDBS"/>
    <property type="match status" value="1"/>
</dbReference>
<evidence type="ECO:0000313" key="3">
    <source>
        <dbReference type="EMBL" id="MBC3882323.1"/>
    </source>
</evidence>
<evidence type="ECO:0000259" key="2">
    <source>
        <dbReference type="Pfam" id="PF03703"/>
    </source>
</evidence>
<sequence>MSSQVSPNAQAIKASFNPLIRPYLVIYGAAIFVITVVGIPLAIIWLCGVGQWWARHYFDKLECELSETSLRFRKGILFQVEKTIPLENIQDVTFVEGPLLKMFNLSILKFETAGQSAGQAHDMRLIGLINAHEFRHHILMNREKLKHAHNVNASSQQSADENTILLRAILERLEIISTQLGPRE</sequence>
<organism evidence="3 4">
    <name type="scientific">Undibacterium nitidum</name>
    <dbReference type="NCBI Taxonomy" id="2762298"/>
    <lineage>
        <taxon>Bacteria</taxon>
        <taxon>Pseudomonadati</taxon>
        <taxon>Pseudomonadota</taxon>
        <taxon>Betaproteobacteria</taxon>
        <taxon>Burkholderiales</taxon>
        <taxon>Oxalobacteraceae</taxon>
        <taxon>Undibacterium</taxon>
    </lineage>
</organism>
<dbReference type="PANTHER" id="PTHR34473:SF2">
    <property type="entry name" value="UPF0699 TRANSMEMBRANE PROTEIN YDBT"/>
    <property type="match status" value="1"/>
</dbReference>
<dbReference type="RefSeq" id="WP_186916947.1">
    <property type="nucleotide sequence ID" value="NZ_JACOFZ010000005.1"/>
</dbReference>
<gene>
    <name evidence="3" type="ORF">H8K36_13105</name>
</gene>
<keyword evidence="4" id="KW-1185">Reference proteome</keyword>
<dbReference type="EMBL" id="JACOFZ010000005">
    <property type="protein sequence ID" value="MBC3882323.1"/>
    <property type="molecule type" value="Genomic_DNA"/>
</dbReference>
<reference evidence="3" key="1">
    <citation type="submission" date="2020-08" db="EMBL/GenBank/DDBJ databases">
        <title>Novel species isolated from subtropical streams in China.</title>
        <authorList>
            <person name="Lu H."/>
        </authorList>
    </citation>
    <scope>NUCLEOTIDE SEQUENCE</scope>
    <source>
        <strain evidence="3">LX22W</strain>
    </source>
</reference>